<comment type="catalytic activity">
    <reaction evidence="5">
        <text>NAD(+) + H2O = ADP-D-ribose + nicotinamide + H(+)</text>
        <dbReference type="Rhea" id="RHEA:16301"/>
        <dbReference type="ChEBI" id="CHEBI:15377"/>
        <dbReference type="ChEBI" id="CHEBI:15378"/>
        <dbReference type="ChEBI" id="CHEBI:17154"/>
        <dbReference type="ChEBI" id="CHEBI:57540"/>
        <dbReference type="ChEBI" id="CHEBI:57967"/>
        <dbReference type="EC" id="3.2.2.6"/>
    </reaction>
    <physiologicalReaction direction="left-to-right" evidence="5">
        <dbReference type="Rhea" id="RHEA:16302"/>
    </physiologicalReaction>
</comment>
<evidence type="ECO:0000256" key="4">
    <source>
        <dbReference type="ARBA" id="ARBA00023027"/>
    </source>
</evidence>
<proteinExistence type="predicted"/>
<dbReference type="InterPro" id="IPR032675">
    <property type="entry name" value="LRR_dom_sf"/>
</dbReference>
<dbReference type="SUPFAM" id="SSF52540">
    <property type="entry name" value="P-loop containing nucleoside triphosphate hydrolases"/>
    <property type="match status" value="1"/>
</dbReference>
<dbReference type="EC" id="3.2.2.6" evidence="1"/>
<dbReference type="InterPro" id="IPR045344">
    <property type="entry name" value="C-JID"/>
</dbReference>
<evidence type="ECO:0000259" key="6">
    <source>
        <dbReference type="Pfam" id="PF00931"/>
    </source>
</evidence>
<reference evidence="9 10" key="1">
    <citation type="journal article" date="2023" name="Plants (Basel)">
        <title>Bridging the Gap: Combining Genomics and Transcriptomics Approaches to Understand Stylosanthes scabra, an Orphan Legume from the Brazilian Caatinga.</title>
        <authorList>
            <person name="Ferreira-Neto J.R.C."/>
            <person name="da Silva M.D."/>
            <person name="Binneck E."/>
            <person name="de Melo N.F."/>
            <person name="da Silva R.H."/>
            <person name="de Melo A.L.T.M."/>
            <person name="Pandolfi V."/>
            <person name="Bustamante F.O."/>
            <person name="Brasileiro-Vidal A.C."/>
            <person name="Benko-Iseppon A.M."/>
        </authorList>
    </citation>
    <scope>NUCLEOTIDE SEQUENCE [LARGE SCALE GENOMIC DNA]</scope>
    <source>
        <tissue evidence="9">Leaves</tissue>
    </source>
</reference>
<dbReference type="Gene3D" id="1.10.8.430">
    <property type="entry name" value="Helical domain of apoptotic protease-activating factors"/>
    <property type="match status" value="1"/>
</dbReference>
<dbReference type="InterPro" id="IPR027417">
    <property type="entry name" value="P-loop_NTPase"/>
</dbReference>
<evidence type="ECO:0000313" key="10">
    <source>
        <dbReference type="Proteomes" id="UP001341840"/>
    </source>
</evidence>
<dbReference type="InterPro" id="IPR042197">
    <property type="entry name" value="Apaf_helical"/>
</dbReference>
<evidence type="ECO:0000256" key="5">
    <source>
        <dbReference type="ARBA" id="ARBA00047304"/>
    </source>
</evidence>
<dbReference type="Proteomes" id="UP001341840">
    <property type="component" value="Unassembled WGS sequence"/>
</dbReference>
<evidence type="ECO:0000256" key="3">
    <source>
        <dbReference type="ARBA" id="ARBA00022737"/>
    </source>
</evidence>
<evidence type="ECO:0000259" key="7">
    <source>
        <dbReference type="Pfam" id="PF20160"/>
    </source>
</evidence>
<dbReference type="PANTHER" id="PTHR11017">
    <property type="entry name" value="LEUCINE-RICH REPEAT-CONTAINING PROTEIN"/>
    <property type="match status" value="1"/>
</dbReference>
<feature type="domain" description="NB-ARC" evidence="6">
    <location>
        <begin position="8"/>
        <end position="174"/>
    </location>
</feature>
<evidence type="ECO:0000313" key="9">
    <source>
        <dbReference type="EMBL" id="MED6207171.1"/>
    </source>
</evidence>
<dbReference type="InterPro" id="IPR058192">
    <property type="entry name" value="WHD_ROQ1-like"/>
</dbReference>
<evidence type="ECO:0000259" key="8">
    <source>
        <dbReference type="Pfam" id="PF23282"/>
    </source>
</evidence>
<dbReference type="EMBL" id="JASCZI010241806">
    <property type="protein sequence ID" value="MED6207171.1"/>
    <property type="molecule type" value="Genomic_DNA"/>
</dbReference>
<evidence type="ECO:0000256" key="1">
    <source>
        <dbReference type="ARBA" id="ARBA00011982"/>
    </source>
</evidence>
<keyword evidence="3" id="KW-0677">Repeat</keyword>
<dbReference type="Pfam" id="PF20160">
    <property type="entry name" value="C-JID"/>
    <property type="match status" value="1"/>
</dbReference>
<dbReference type="Pfam" id="PF23282">
    <property type="entry name" value="WHD_ROQ1"/>
    <property type="match status" value="1"/>
</dbReference>
<feature type="domain" description="C-JID" evidence="7">
    <location>
        <begin position="626"/>
        <end position="789"/>
    </location>
</feature>
<dbReference type="PRINTS" id="PR00364">
    <property type="entry name" value="DISEASERSIST"/>
</dbReference>
<accession>A0ABU6YBB5</accession>
<dbReference type="Gene3D" id="3.80.10.10">
    <property type="entry name" value="Ribonuclease Inhibitor"/>
    <property type="match status" value="2"/>
</dbReference>
<keyword evidence="10" id="KW-1185">Reference proteome</keyword>
<dbReference type="Gene3D" id="3.40.50.300">
    <property type="entry name" value="P-loop containing nucleotide triphosphate hydrolases"/>
    <property type="match status" value="1"/>
</dbReference>
<dbReference type="SUPFAM" id="SSF52058">
    <property type="entry name" value="L domain-like"/>
    <property type="match status" value="1"/>
</dbReference>
<dbReference type="InterPro" id="IPR044974">
    <property type="entry name" value="Disease_R_plants"/>
</dbReference>
<dbReference type="InterPro" id="IPR002182">
    <property type="entry name" value="NB-ARC"/>
</dbReference>
<keyword evidence="2" id="KW-0433">Leucine-rich repeat</keyword>
<name>A0ABU6YBB5_9FABA</name>
<sequence length="839" mass="96782">MDENFKRIQPLLAIESDEVRFLGLWGMGGIGKTTIAKTIFDRYSSRYEGCCFLQNVREESQKYSPQYLYEKLITELLEGENLLVKGSAQSRSMYVKIRLSRKKVLIVLDDVDTLDKLEHLAREQICLGAGSRVIVKTRDEQILIAARVHDIYKVQELSFESSLELFCLKAFHKSYPENGYEELSDMAIRYAEGIPLALKVLGSYLCSRSAVAWEREHKDNVIRFLDSCDFFGGIGIDNLQRKALITISPEDTIQMHDLIQQMGLQIVFKESTKDVKKRSRLKNPEVVRNLLENSKGEKSAEGIMCDLSQIGDLCLNANSFKNMPHLRFLKLHACSDQRTSNVYVPKTLKLFCAKLRYLEWNSYPLNSLPSRFCTEKLVELRMPNGQFSKLWDGTQDLANLTMVDLYGCKQLVELPDFSKAIKLKTMMLKECEKLCQLHPSILSLQTLEYLDVYGCKELKSVKCHFKSLKSLCANECSSLEEFSMQSLYLTLSGIKSSQNEFCGLPLEYLRFCDCTELVELPHNMKALSRLRCLVVSGYCGLRSIPELPPSLKVLYADDCTSLERIFSLKEVFSLNRREISFVNCTRLEEESRNDIMKDAHLTIFRNFLLWSTAKRDDQKYGSVYYPRKKVPEWFRFRTEEEASIIIELEQCNYQLLGFFFCCVVSQKLPPHFFNGFGGVGIRCEYRHLRDGIKHRYLSGWGVIISKRRLNSDHIIVWTDPSGSSNVFSKIEECRDSDDSDDDGYTCNQKISFRFSVNRPEKWLRVEEREEEDDEECYIKGCGVIPVYASTVLDAIQNIELELNLNPHHDSIPSWMDLDTLKSCMIRKSRGKSKQYDDSS</sequence>
<evidence type="ECO:0000256" key="2">
    <source>
        <dbReference type="ARBA" id="ARBA00022614"/>
    </source>
</evidence>
<dbReference type="PANTHER" id="PTHR11017:SF243">
    <property type="entry name" value="ADP-RIBOSYL CYCLASE_CYCLIC ADP-RIBOSE HYDROLASE"/>
    <property type="match status" value="1"/>
</dbReference>
<protein>
    <recommendedName>
        <fullName evidence="1">ADP-ribosyl cyclase/cyclic ADP-ribose hydrolase</fullName>
        <ecNumber evidence="1">3.2.2.6</ecNumber>
    </recommendedName>
</protein>
<comment type="caution">
    <text evidence="9">The sequence shown here is derived from an EMBL/GenBank/DDBJ whole genome shotgun (WGS) entry which is preliminary data.</text>
</comment>
<keyword evidence="4" id="KW-0520">NAD</keyword>
<gene>
    <name evidence="9" type="ORF">PIB30_033365</name>
</gene>
<feature type="domain" description="Disease resistance protein Roq1-like winged-helix" evidence="8">
    <location>
        <begin position="219"/>
        <end position="270"/>
    </location>
</feature>
<dbReference type="Pfam" id="PF00931">
    <property type="entry name" value="NB-ARC"/>
    <property type="match status" value="1"/>
</dbReference>
<organism evidence="9 10">
    <name type="scientific">Stylosanthes scabra</name>
    <dbReference type="NCBI Taxonomy" id="79078"/>
    <lineage>
        <taxon>Eukaryota</taxon>
        <taxon>Viridiplantae</taxon>
        <taxon>Streptophyta</taxon>
        <taxon>Embryophyta</taxon>
        <taxon>Tracheophyta</taxon>
        <taxon>Spermatophyta</taxon>
        <taxon>Magnoliopsida</taxon>
        <taxon>eudicotyledons</taxon>
        <taxon>Gunneridae</taxon>
        <taxon>Pentapetalae</taxon>
        <taxon>rosids</taxon>
        <taxon>fabids</taxon>
        <taxon>Fabales</taxon>
        <taxon>Fabaceae</taxon>
        <taxon>Papilionoideae</taxon>
        <taxon>50 kb inversion clade</taxon>
        <taxon>dalbergioids sensu lato</taxon>
        <taxon>Dalbergieae</taxon>
        <taxon>Pterocarpus clade</taxon>
        <taxon>Stylosanthes</taxon>
    </lineage>
</organism>